<protein>
    <submittedName>
        <fullName evidence="1">Uncharacterized protein</fullName>
    </submittedName>
</protein>
<dbReference type="EMBL" id="JASPKZ010001607">
    <property type="protein sequence ID" value="KAJ9597473.1"/>
    <property type="molecule type" value="Genomic_DNA"/>
</dbReference>
<keyword evidence="2" id="KW-1185">Reference proteome</keyword>
<name>A0AAD8AGQ8_DIPPU</name>
<feature type="non-terminal residue" evidence="1">
    <location>
        <position position="1"/>
    </location>
</feature>
<evidence type="ECO:0000313" key="1">
    <source>
        <dbReference type="EMBL" id="KAJ9597473.1"/>
    </source>
</evidence>
<accession>A0AAD8AGQ8</accession>
<feature type="non-terminal residue" evidence="1">
    <location>
        <position position="278"/>
    </location>
</feature>
<reference evidence="1" key="1">
    <citation type="journal article" date="2023" name="IScience">
        <title>Live-bearing cockroach genome reveals convergent evolutionary mechanisms linked to viviparity in insects and beyond.</title>
        <authorList>
            <person name="Fouks B."/>
            <person name="Harrison M.C."/>
            <person name="Mikhailova A.A."/>
            <person name="Marchal E."/>
            <person name="English S."/>
            <person name="Carruthers M."/>
            <person name="Jennings E.C."/>
            <person name="Chiamaka E.L."/>
            <person name="Frigard R.A."/>
            <person name="Pippel M."/>
            <person name="Attardo G.M."/>
            <person name="Benoit J.B."/>
            <person name="Bornberg-Bauer E."/>
            <person name="Tobe S.S."/>
        </authorList>
    </citation>
    <scope>NUCLEOTIDE SEQUENCE</scope>
    <source>
        <strain evidence="1">Stay&amp;Tobe</strain>
    </source>
</reference>
<comment type="caution">
    <text evidence="1">The sequence shown here is derived from an EMBL/GenBank/DDBJ whole genome shotgun (WGS) entry which is preliminary data.</text>
</comment>
<dbReference type="AlphaFoldDB" id="A0AAD8AGQ8"/>
<evidence type="ECO:0000313" key="2">
    <source>
        <dbReference type="Proteomes" id="UP001233999"/>
    </source>
</evidence>
<dbReference type="Proteomes" id="UP001233999">
    <property type="component" value="Unassembled WGS sequence"/>
</dbReference>
<sequence>DRYIDANIYDELFEKWYNKRRKWRKLASVNNIVQKHVVLNSQPSSRAFHFKFFKHVLLKEAKGARSVMVRLQPIVEVWLIKIKKSEFQNLPLKEPIPLKLKFEFTTYYFIMIVYFDRDTEFLVCSVSAFRTDQGEKVTYLFHLRETLGSQQTCEQKSQLSPTRNGVLGTRSMIKTSSHLLCGPFSINVLIEIRCQSSYHDLLTPGKIDVSRLYIILQVTSLYFRSHLHNLIIFQKIFGTLINLPIKYGYNITLETNAHWLLKELDKCFDIIRKPNLRI</sequence>
<organism evidence="1 2">
    <name type="scientific">Diploptera punctata</name>
    <name type="common">Pacific beetle cockroach</name>
    <dbReference type="NCBI Taxonomy" id="6984"/>
    <lineage>
        <taxon>Eukaryota</taxon>
        <taxon>Metazoa</taxon>
        <taxon>Ecdysozoa</taxon>
        <taxon>Arthropoda</taxon>
        <taxon>Hexapoda</taxon>
        <taxon>Insecta</taxon>
        <taxon>Pterygota</taxon>
        <taxon>Neoptera</taxon>
        <taxon>Polyneoptera</taxon>
        <taxon>Dictyoptera</taxon>
        <taxon>Blattodea</taxon>
        <taxon>Blaberoidea</taxon>
        <taxon>Blaberidae</taxon>
        <taxon>Diplopterinae</taxon>
        <taxon>Diploptera</taxon>
    </lineage>
</organism>
<proteinExistence type="predicted"/>
<gene>
    <name evidence="1" type="ORF">L9F63_011694</name>
</gene>
<reference evidence="1" key="2">
    <citation type="submission" date="2023-05" db="EMBL/GenBank/DDBJ databases">
        <authorList>
            <person name="Fouks B."/>
        </authorList>
    </citation>
    <scope>NUCLEOTIDE SEQUENCE</scope>
    <source>
        <strain evidence="1">Stay&amp;Tobe</strain>
        <tissue evidence="1">Testes</tissue>
    </source>
</reference>